<protein>
    <recommendedName>
        <fullName evidence="7">Solute-binding protein family 5 domain-containing protein</fullName>
    </recommendedName>
</protein>
<feature type="region of interest" description="Disordered" evidence="5">
    <location>
        <begin position="25"/>
        <end position="45"/>
    </location>
</feature>
<dbReference type="Gene3D" id="3.10.105.10">
    <property type="entry name" value="Dipeptide-binding Protein, Domain 3"/>
    <property type="match status" value="1"/>
</dbReference>
<dbReference type="Pfam" id="PF00496">
    <property type="entry name" value="SBP_bac_5"/>
    <property type="match status" value="1"/>
</dbReference>
<evidence type="ECO:0000256" key="1">
    <source>
        <dbReference type="ARBA" id="ARBA00004193"/>
    </source>
</evidence>
<dbReference type="FunFam" id="3.10.105.10:FF:000001">
    <property type="entry name" value="Oligopeptide ABC transporter, oligopeptide-binding protein"/>
    <property type="match status" value="1"/>
</dbReference>
<reference evidence="8 9" key="1">
    <citation type="submission" date="2011-08" db="EMBL/GenBank/DDBJ databases">
        <title>The Genome Sequence of Eubacteriaceae bacterium ACC19a.</title>
        <authorList>
            <consortium name="The Broad Institute Genome Sequencing Platform"/>
            <person name="Earl A."/>
            <person name="Ward D."/>
            <person name="Feldgarden M."/>
            <person name="Gevers D."/>
            <person name="Sizova M."/>
            <person name="Hazen A."/>
            <person name="Epstein S."/>
            <person name="Young S.K."/>
            <person name="Zeng Q."/>
            <person name="Gargeya S."/>
            <person name="Fitzgerald M."/>
            <person name="Haas B."/>
            <person name="Abouelleil A."/>
            <person name="Alvarado L."/>
            <person name="Arachchi H.M."/>
            <person name="Berlin A."/>
            <person name="Brown A."/>
            <person name="Chapman S.B."/>
            <person name="Chen Z."/>
            <person name="Dunbar C."/>
            <person name="Freedman E."/>
            <person name="Gearin G."/>
            <person name="Gellesch M."/>
            <person name="Goldberg J."/>
            <person name="Griggs A."/>
            <person name="Gujja S."/>
            <person name="Heiman D."/>
            <person name="Howarth C."/>
            <person name="Larson L."/>
            <person name="Lui A."/>
            <person name="MacDonald P.J.P."/>
            <person name="Montmayeur A."/>
            <person name="Murphy C."/>
            <person name="Neiman D."/>
            <person name="Pearson M."/>
            <person name="Priest M."/>
            <person name="Roberts A."/>
            <person name="Saif S."/>
            <person name="Shea T."/>
            <person name="Shenoy N."/>
            <person name="Sisk P."/>
            <person name="Stolte C."/>
            <person name="Sykes S."/>
            <person name="Wortman J."/>
            <person name="Nusbaum C."/>
            <person name="Birren B."/>
        </authorList>
    </citation>
    <scope>NUCLEOTIDE SEQUENCE [LARGE SCALE GENOMIC DNA]</scope>
    <source>
        <strain evidence="8 9">ACC19a</strain>
    </source>
</reference>
<dbReference type="SUPFAM" id="SSF53850">
    <property type="entry name" value="Periplasmic binding protein-like II"/>
    <property type="match status" value="1"/>
</dbReference>
<evidence type="ECO:0000256" key="4">
    <source>
        <dbReference type="ARBA" id="ARBA00022729"/>
    </source>
</evidence>
<evidence type="ECO:0000259" key="7">
    <source>
        <dbReference type="Pfam" id="PF00496"/>
    </source>
</evidence>
<keyword evidence="4 6" id="KW-0732">Signal</keyword>
<comment type="subcellular location">
    <subcellularLocation>
        <location evidence="1">Cell membrane</location>
        <topology evidence="1">Lipid-anchor</topology>
    </subcellularLocation>
</comment>
<dbReference type="GO" id="GO:0043190">
    <property type="term" value="C:ATP-binding cassette (ABC) transporter complex"/>
    <property type="evidence" value="ECO:0007669"/>
    <property type="project" value="InterPro"/>
</dbReference>
<dbReference type="PANTHER" id="PTHR30290:SF79">
    <property type="entry name" value="DIPEPTIDE-BINDING PROTEIN DPPE"/>
    <property type="match status" value="1"/>
</dbReference>
<dbReference type="AlphaFoldDB" id="G9X143"/>
<comment type="similarity">
    <text evidence="2">Belongs to the bacterial solute-binding protein 5 family.</text>
</comment>
<evidence type="ECO:0000256" key="3">
    <source>
        <dbReference type="ARBA" id="ARBA00022448"/>
    </source>
</evidence>
<dbReference type="PANTHER" id="PTHR30290">
    <property type="entry name" value="PERIPLASMIC BINDING COMPONENT OF ABC TRANSPORTER"/>
    <property type="match status" value="1"/>
</dbReference>
<dbReference type="FunFam" id="3.90.76.10:FF:000001">
    <property type="entry name" value="Oligopeptide ABC transporter substrate-binding protein"/>
    <property type="match status" value="1"/>
</dbReference>
<dbReference type="PATRIC" id="fig|796937.3.peg.1340"/>
<feature type="chain" id="PRO_5038958346" description="Solute-binding protein family 5 domain-containing protein" evidence="6">
    <location>
        <begin position="22"/>
        <end position="556"/>
    </location>
</feature>
<gene>
    <name evidence="8" type="ORF">HMPREF9629_00285</name>
</gene>
<organism evidence="8 9">
    <name type="scientific">Peptoanaerobacter stomatis</name>
    <dbReference type="NCBI Taxonomy" id="796937"/>
    <lineage>
        <taxon>Bacteria</taxon>
        <taxon>Bacillati</taxon>
        <taxon>Bacillota</taxon>
        <taxon>Clostridia</taxon>
        <taxon>Peptostreptococcales</taxon>
        <taxon>Filifactoraceae</taxon>
        <taxon>Peptoanaerobacter</taxon>
    </lineage>
</organism>
<evidence type="ECO:0000256" key="6">
    <source>
        <dbReference type="SAM" id="SignalP"/>
    </source>
</evidence>
<proteinExistence type="inferred from homology"/>
<dbReference type="CDD" id="cd08504">
    <property type="entry name" value="PBP2_OppA"/>
    <property type="match status" value="1"/>
</dbReference>
<dbReference type="EMBL" id="AFZE01000023">
    <property type="protein sequence ID" value="EHL14736.1"/>
    <property type="molecule type" value="Genomic_DNA"/>
</dbReference>
<dbReference type="GO" id="GO:0030288">
    <property type="term" value="C:outer membrane-bounded periplasmic space"/>
    <property type="evidence" value="ECO:0007669"/>
    <property type="project" value="UniProtKB-ARBA"/>
</dbReference>
<dbReference type="PIRSF" id="PIRSF002741">
    <property type="entry name" value="MppA"/>
    <property type="match status" value="1"/>
</dbReference>
<evidence type="ECO:0000256" key="2">
    <source>
        <dbReference type="ARBA" id="ARBA00005695"/>
    </source>
</evidence>
<name>G9X143_9FIRM</name>
<dbReference type="InterPro" id="IPR000914">
    <property type="entry name" value="SBP_5_dom"/>
</dbReference>
<dbReference type="PROSITE" id="PS01040">
    <property type="entry name" value="SBP_BACTERIAL_5"/>
    <property type="match status" value="1"/>
</dbReference>
<dbReference type="Proteomes" id="UP000006437">
    <property type="component" value="Unassembled WGS sequence"/>
</dbReference>
<evidence type="ECO:0000256" key="5">
    <source>
        <dbReference type="SAM" id="MobiDB-lite"/>
    </source>
</evidence>
<accession>G9X143</accession>
<dbReference type="InterPro" id="IPR039424">
    <property type="entry name" value="SBP_5"/>
</dbReference>
<evidence type="ECO:0000313" key="9">
    <source>
        <dbReference type="Proteomes" id="UP000006437"/>
    </source>
</evidence>
<comment type="caution">
    <text evidence="8">The sequence shown here is derived from an EMBL/GenBank/DDBJ whole genome shotgun (WGS) entry which is preliminary data.</text>
</comment>
<dbReference type="RefSeq" id="WP_009524522.1">
    <property type="nucleotide sequence ID" value="NZ_JBQMYE010000036.1"/>
</dbReference>
<feature type="signal peptide" evidence="6">
    <location>
        <begin position="1"/>
        <end position="21"/>
    </location>
</feature>
<evidence type="ECO:0000313" key="8">
    <source>
        <dbReference type="EMBL" id="EHL14736.1"/>
    </source>
</evidence>
<dbReference type="InterPro" id="IPR030678">
    <property type="entry name" value="Peptide/Ni-bd"/>
</dbReference>
<dbReference type="Gene3D" id="3.90.76.10">
    <property type="entry name" value="Dipeptide-binding Protein, Domain 1"/>
    <property type="match status" value="1"/>
</dbReference>
<feature type="domain" description="Solute-binding protein family 5" evidence="7">
    <location>
        <begin position="92"/>
        <end position="476"/>
    </location>
</feature>
<dbReference type="GO" id="GO:1904680">
    <property type="term" value="F:peptide transmembrane transporter activity"/>
    <property type="evidence" value="ECO:0007669"/>
    <property type="project" value="TreeGrafter"/>
</dbReference>
<dbReference type="HOGENOM" id="CLU_017028_0_3_9"/>
<keyword evidence="3" id="KW-0813">Transport</keyword>
<dbReference type="BioCyc" id="EBAC796937-HMP:GMGH-285-MONOMER"/>
<sequence length="556" mass="62053">MKGKGLKFLSMSLIVTMLLTACGGSGEKKDDTKTGDNAPAATDVATPQVNRIVTSNMSEPGSLDPAKAKGTHESFPLQHLFAGLTKVTAEGKVENALADKIDLSEDGLVYTITLKDGLKWSDGNPLTASDFEYAWKRVLDPAIASDYAYQLYYVKGGQEYNEGKGKIEDVGVKALDDKTLEVTLKQPTAYFDSLMAFYTLYPVEKAVVEANPDWAKDPSTYVSNGPFILKEWTHNAKIVLDKNPNFYDAENVKIDGIDLDILEDQSTVYQKYVAGEYNMTVELPLEVTAQMKQENNPELVVGADVGLYYYNLNPAIKPLNNVKVRKALSLALDRNVITENITKGGQVPATAIVPLGLYDEEGKEFSEANKDMVKTDVEEAKKLLAEGLAEENMKPEDVNLTILYNTSENHKKIAEAIQQMWNKELGINLNLENTEFKVKIDRETNKEYDISRSGWIGDYLDPMTFMDLWLTGAPNNYVSYSNPEYDKLIKEAQASTDQKLRMDNMRAAERMILEDAAIVPIYFYTHPYAVKPNVTGIYKTAINYPNLTYAEITLNK</sequence>
<dbReference type="PROSITE" id="PS51257">
    <property type="entry name" value="PROKAR_LIPOPROTEIN"/>
    <property type="match status" value="1"/>
</dbReference>
<dbReference type="Gene3D" id="3.40.190.10">
    <property type="entry name" value="Periplasmic binding protein-like II"/>
    <property type="match status" value="1"/>
</dbReference>
<dbReference type="GO" id="GO:0015833">
    <property type="term" value="P:peptide transport"/>
    <property type="evidence" value="ECO:0007669"/>
    <property type="project" value="TreeGrafter"/>
</dbReference>
<dbReference type="InterPro" id="IPR023765">
    <property type="entry name" value="SBP_5_CS"/>
</dbReference>